<evidence type="ECO:0000256" key="1">
    <source>
        <dbReference type="ARBA" id="ARBA00012513"/>
    </source>
</evidence>
<keyword evidence="5 11" id="KW-0418">Kinase</keyword>
<evidence type="ECO:0000256" key="6">
    <source>
        <dbReference type="ARBA" id="ARBA00022840"/>
    </source>
</evidence>
<evidence type="ECO:0000256" key="7">
    <source>
        <dbReference type="ARBA" id="ARBA00047899"/>
    </source>
</evidence>
<dbReference type="GO" id="GO:0000245">
    <property type="term" value="P:spliceosomal complex assembly"/>
    <property type="evidence" value="ECO:0007669"/>
    <property type="project" value="TreeGrafter"/>
</dbReference>
<evidence type="ECO:0000313" key="12">
    <source>
        <dbReference type="Proteomes" id="UP000265663"/>
    </source>
</evidence>
<dbReference type="Gene3D" id="3.30.200.20">
    <property type="entry name" value="Phosphorylase Kinase, domain 1"/>
    <property type="match status" value="1"/>
</dbReference>
<dbReference type="PANTHER" id="PTHR47634">
    <property type="entry name" value="PROTEIN KINASE DOMAIN-CONTAINING PROTEIN-RELATED"/>
    <property type="match status" value="1"/>
</dbReference>
<dbReference type="OrthoDB" id="5979581at2759"/>
<dbReference type="InterPro" id="IPR051334">
    <property type="entry name" value="SRPK"/>
</dbReference>
<dbReference type="PANTHER" id="PTHR47634:SF9">
    <property type="entry name" value="PROTEIN KINASE DOMAIN-CONTAINING PROTEIN-RELATED"/>
    <property type="match status" value="1"/>
</dbReference>
<dbReference type="Gene3D" id="1.10.510.10">
    <property type="entry name" value="Transferase(Phosphotransferase) domain 1"/>
    <property type="match status" value="1"/>
</dbReference>
<evidence type="ECO:0000256" key="5">
    <source>
        <dbReference type="ARBA" id="ARBA00022777"/>
    </source>
</evidence>
<evidence type="ECO:0000256" key="4">
    <source>
        <dbReference type="ARBA" id="ARBA00022741"/>
    </source>
</evidence>
<comment type="catalytic activity">
    <reaction evidence="8">
        <text>L-seryl-[protein] + ATP = O-phospho-L-seryl-[protein] + ADP + H(+)</text>
        <dbReference type="Rhea" id="RHEA:17989"/>
        <dbReference type="Rhea" id="RHEA-COMP:9863"/>
        <dbReference type="Rhea" id="RHEA-COMP:11604"/>
        <dbReference type="ChEBI" id="CHEBI:15378"/>
        <dbReference type="ChEBI" id="CHEBI:29999"/>
        <dbReference type="ChEBI" id="CHEBI:30616"/>
        <dbReference type="ChEBI" id="CHEBI:83421"/>
        <dbReference type="ChEBI" id="CHEBI:456216"/>
        <dbReference type="EC" id="2.7.11.1"/>
    </reaction>
</comment>
<dbReference type="PROSITE" id="PS50011">
    <property type="entry name" value="PROTEIN_KINASE_DOM"/>
    <property type="match status" value="1"/>
</dbReference>
<dbReference type="GO" id="GO:0005524">
    <property type="term" value="F:ATP binding"/>
    <property type="evidence" value="ECO:0007669"/>
    <property type="project" value="UniProtKB-UniRule"/>
</dbReference>
<keyword evidence="4 9" id="KW-0547">Nucleotide-binding</keyword>
<keyword evidence="6 9" id="KW-0067">ATP-binding</keyword>
<evidence type="ECO:0000259" key="10">
    <source>
        <dbReference type="PROSITE" id="PS50011"/>
    </source>
</evidence>
<dbReference type="InterPro" id="IPR017441">
    <property type="entry name" value="Protein_kinase_ATP_BS"/>
</dbReference>
<keyword evidence="12" id="KW-1185">Reference proteome</keyword>
<dbReference type="SUPFAM" id="SSF56112">
    <property type="entry name" value="Protein kinase-like (PK-like)"/>
    <property type="match status" value="1"/>
</dbReference>
<evidence type="ECO:0000256" key="9">
    <source>
        <dbReference type="PROSITE-ProRule" id="PRU10141"/>
    </source>
</evidence>
<sequence>MYLRRTRALKCALKPFNPSVQPRSVSHTFATRPRKDPLAYNCGINAEPWYRYEVGGYHPIALGDVFKDGRYKVLHKLGWGGYSTVWAAKDQRKQQYVALKVSVAEIYGKRRELQVLRTLAGLNSKDNGSRHVMQFFDHFHVEGPNGKHECLVLEFLGPSVTDVIDSWFPCKYVRLLGSLAKTSIQHALVGLAYLHKHNIAHGGTPPDLHTRQLTFSIPSLHTLTEAELFQKLGSPETGAVTRKDGKPLEANMPAYLVGPICYPIAESLSQPHIKIADFGESFLNNDVPKTLHTPVVLRPPEVIFRDKLDYRVDLWSTGCMIFELITGRPPFDSFGATRVSVVREMLENASDDLPERWQKKWQTMDRAWTGEKRDNVLQKWLKETYYYDGRKAEFTREDLVSVGAIVRRLLHFEPSTRASAKDILEDGWFVK</sequence>
<dbReference type="Pfam" id="PF00069">
    <property type="entry name" value="Pkinase"/>
    <property type="match status" value="2"/>
</dbReference>
<organism evidence="11 12">
    <name type="scientific">Pyrenophora seminiperda CCB06</name>
    <dbReference type="NCBI Taxonomy" id="1302712"/>
    <lineage>
        <taxon>Eukaryota</taxon>
        <taxon>Fungi</taxon>
        <taxon>Dikarya</taxon>
        <taxon>Ascomycota</taxon>
        <taxon>Pezizomycotina</taxon>
        <taxon>Dothideomycetes</taxon>
        <taxon>Pleosporomycetidae</taxon>
        <taxon>Pleosporales</taxon>
        <taxon>Pleosporineae</taxon>
        <taxon>Pleosporaceae</taxon>
        <taxon>Pyrenophora</taxon>
    </lineage>
</organism>
<dbReference type="AlphaFoldDB" id="A0A3M7MAP3"/>
<protein>
    <recommendedName>
        <fullName evidence="1">non-specific serine/threonine protein kinase</fullName>
        <ecNumber evidence="1">2.7.11.1</ecNumber>
    </recommendedName>
</protein>
<dbReference type="SMART" id="SM00220">
    <property type="entry name" value="S_TKc"/>
    <property type="match status" value="1"/>
</dbReference>
<dbReference type="PROSITE" id="PS00107">
    <property type="entry name" value="PROTEIN_KINASE_ATP"/>
    <property type="match status" value="1"/>
</dbReference>
<evidence type="ECO:0000256" key="3">
    <source>
        <dbReference type="ARBA" id="ARBA00022679"/>
    </source>
</evidence>
<dbReference type="InterPro" id="IPR000719">
    <property type="entry name" value="Prot_kinase_dom"/>
</dbReference>
<dbReference type="GO" id="GO:0050684">
    <property type="term" value="P:regulation of mRNA processing"/>
    <property type="evidence" value="ECO:0007669"/>
    <property type="project" value="TreeGrafter"/>
</dbReference>
<proteinExistence type="predicted"/>
<dbReference type="InterPro" id="IPR011009">
    <property type="entry name" value="Kinase-like_dom_sf"/>
</dbReference>
<evidence type="ECO:0000313" key="11">
    <source>
        <dbReference type="EMBL" id="RMZ71439.1"/>
    </source>
</evidence>
<name>A0A3M7MAP3_9PLEO</name>
<dbReference type="EMBL" id="KE747827">
    <property type="protein sequence ID" value="RMZ71439.1"/>
    <property type="molecule type" value="Genomic_DNA"/>
</dbReference>
<keyword evidence="2" id="KW-0723">Serine/threonine-protein kinase</keyword>
<evidence type="ECO:0000256" key="2">
    <source>
        <dbReference type="ARBA" id="ARBA00022527"/>
    </source>
</evidence>
<evidence type="ECO:0000256" key="8">
    <source>
        <dbReference type="ARBA" id="ARBA00048679"/>
    </source>
</evidence>
<comment type="catalytic activity">
    <reaction evidence="7">
        <text>L-threonyl-[protein] + ATP = O-phospho-L-threonyl-[protein] + ADP + H(+)</text>
        <dbReference type="Rhea" id="RHEA:46608"/>
        <dbReference type="Rhea" id="RHEA-COMP:11060"/>
        <dbReference type="Rhea" id="RHEA-COMP:11605"/>
        <dbReference type="ChEBI" id="CHEBI:15378"/>
        <dbReference type="ChEBI" id="CHEBI:30013"/>
        <dbReference type="ChEBI" id="CHEBI:30616"/>
        <dbReference type="ChEBI" id="CHEBI:61977"/>
        <dbReference type="ChEBI" id="CHEBI:456216"/>
        <dbReference type="EC" id="2.7.11.1"/>
    </reaction>
</comment>
<keyword evidence="3" id="KW-0808">Transferase</keyword>
<gene>
    <name evidence="11" type="ORF">GMOD_00006549</name>
</gene>
<reference evidence="11 12" key="1">
    <citation type="journal article" date="2014" name="PLoS ONE">
        <title>De novo Genome Assembly of the Fungal Plant Pathogen Pyrenophora semeniperda.</title>
        <authorList>
            <person name="Soliai M.M."/>
            <person name="Meyer S.E."/>
            <person name="Udall J.A."/>
            <person name="Elzinga D.E."/>
            <person name="Hermansen R.A."/>
            <person name="Bodily P.M."/>
            <person name="Hart A.A."/>
            <person name="Coleman C.E."/>
        </authorList>
    </citation>
    <scope>NUCLEOTIDE SEQUENCE [LARGE SCALE GENOMIC DNA]</scope>
    <source>
        <strain evidence="11 12">CCB06</strain>
        <tissue evidence="11">Mycelium</tissue>
    </source>
</reference>
<dbReference type="EC" id="2.7.11.1" evidence="1"/>
<accession>A0A3M7MAP3</accession>
<dbReference type="GO" id="GO:0004674">
    <property type="term" value="F:protein serine/threonine kinase activity"/>
    <property type="evidence" value="ECO:0007669"/>
    <property type="project" value="UniProtKB-KW"/>
</dbReference>
<feature type="binding site" evidence="9">
    <location>
        <position position="100"/>
    </location>
    <ligand>
        <name>ATP</name>
        <dbReference type="ChEBI" id="CHEBI:30616"/>
    </ligand>
</feature>
<feature type="domain" description="Protein kinase" evidence="10">
    <location>
        <begin position="71"/>
        <end position="429"/>
    </location>
</feature>
<dbReference type="Proteomes" id="UP000265663">
    <property type="component" value="Unassembled WGS sequence"/>
</dbReference>